<keyword evidence="5" id="KW-1185">Reference proteome</keyword>
<reference evidence="4 5" key="1">
    <citation type="submission" date="2014-11" db="EMBL/GenBank/DDBJ databases">
        <title>Genetic blueprint of the zoonotic pathogen Toxocara canis.</title>
        <authorList>
            <person name="Zhu X.-Q."/>
            <person name="Korhonen P.K."/>
            <person name="Cai H."/>
            <person name="Young N.D."/>
            <person name="Nejsum P."/>
            <person name="von Samson-Himmelstjerna G."/>
            <person name="Boag P.R."/>
            <person name="Tan P."/>
            <person name="Li Q."/>
            <person name="Min J."/>
            <person name="Yang Y."/>
            <person name="Wang X."/>
            <person name="Fang X."/>
            <person name="Hall R.S."/>
            <person name="Hofmann A."/>
            <person name="Sternberg P.W."/>
            <person name="Jex A.R."/>
            <person name="Gasser R.B."/>
        </authorList>
    </citation>
    <scope>NUCLEOTIDE SEQUENCE [LARGE SCALE GENOMIC DNA]</scope>
    <source>
        <strain evidence="4">PN_DK_2014</strain>
    </source>
</reference>
<evidence type="ECO:0000313" key="4">
    <source>
        <dbReference type="EMBL" id="KHN88252.1"/>
    </source>
</evidence>
<protein>
    <submittedName>
        <fullName evidence="4">Uncharacterized protein</fullName>
    </submittedName>
</protein>
<sequence length="277" mass="30104">MVLKEVMWFCLLFFSFILIEITQSTSSTTDSSLLNAVSETSTPFIDSNDRLNTSSESKSIDSGNVIDTVFSNAIFDSFLTNNFAATSTINTAATPKWISEMLKSTTGNISSDTTDIPVKATDIVATTTNTVKSTSDISRSTSPQSYNNTSTDSKDDSSTEISVSSSSSTSTTSSDALQTTEAAKEDSEKGASYKNKPCGWPLLMTRPRKSERITTKEWIIIALASILGIAVVFAILLVICDKRKNPENKEKDVVPPKVCPLILIHFLRAFIASSRDQ</sequence>
<feature type="compositionally biased region" description="Polar residues" evidence="1">
    <location>
        <begin position="131"/>
        <end position="148"/>
    </location>
</feature>
<gene>
    <name evidence="4" type="ORF">Tcan_05713</name>
</gene>
<keyword evidence="2" id="KW-0472">Membrane</keyword>
<accession>A0A0B2W3W5</accession>
<feature type="compositionally biased region" description="Low complexity" evidence="1">
    <location>
        <begin position="159"/>
        <end position="175"/>
    </location>
</feature>
<evidence type="ECO:0000256" key="3">
    <source>
        <dbReference type="SAM" id="SignalP"/>
    </source>
</evidence>
<feature type="transmembrane region" description="Helical" evidence="2">
    <location>
        <begin position="218"/>
        <end position="239"/>
    </location>
</feature>
<feature type="compositionally biased region" description="Basic and acidic residues" evidence="1">
    <location>
        <begin position="182"/>
        <end position="191"/>
    </location>
</feature>
<name>A0A0B2W3W5_TOXCA</name>
<keyword evidence="2" id="KW-0812">Transmembrane</keyword>
<keyword evidence="2" id="KW-1133">Transmembrane helix</keyword>
<dbReference type="AlphaFoldDB" id="A0A0B2W3W5"/>
<evidence type="ECO:0000313" key="5">
    <source>
        <dbReference type="Proteomes" id="UP000031036"/>
    </source>
</evidence>
<proteinExistence type="predicted"/>
<evidence type="ECO:0000256" key="1">
    <source>
        <dbReference type="SAM" id="MobiDB-lite"/>
    </source>
</evidence>
<feature type="region of interest" description="Disordered" evidence="1">
    <location>
        <begin position="131"/>
        <end position="192"/>
    </location>
</feature>
<organism evidence="4 5">
    <name type="scientific">Toxocara canis</name>
    <name type="common">Canine roundworm</name>
    <dbReference type="NCBI Taxonomy" id="6265"/>
    <lineage>
        <taxon>Eukaryota</taxon>
        <taxon>Metazoa</taxon>
        <taxon>Ecdysozoa</taxon>
        <taxon>Nematoda</taxon>
        <taxon>Chromadorea</taxon>
        <taxon>Rhabditida</taxon>
        <taxon>Spirurina</taxon>
        <taxon>Ascaridomorpha</taxon>
        <taxon>Ascaridoidea</taxon>
        <taxon>Toxocaridae</taxon>
        <taxon>Toxocara</taxon>
    </lineage>
</organism>
<feature type="chain" id="PRO_5002095758" evidence="3">
    <location>
        <begin position="25"/>
        <end position="277"/>
    </location>
</feature>
<dbReference type="Proteomes" id="UP000031036">
    <property type="component" value="Unassembled WGS sequence"/>
</dbReference>
<comment type="caution">
    <text evidence="4">The sequence shown here is derived from an EMBL/GenBank/DDBJ whole genome shotgun (WGS) entry which is preliminary data.</text>
</comment>
<evidence type="ECO:0000256" key="2">
    <source>
        <dbReference type="SAM" id="Phobius"/>
    </source>
</evidence>
<dbReference type="EMBL" id="JPKZ01000256">
    <property type="protein sequence ID" value="KHN88252.1"/>
    <property type="molecule type" value="Genomic_DNA"/>
</dbReference>
<keyword evidence="3" id="KW-0732">Signal</keyword>
<feature type="signal peptide" evidence="3">
    <location>
        <begin position="1"/>
        <end position="24"/>
    </location>
</feature>